<accession>A0A0A9EEF8</accession>
<name>A0A0A9EEF8_ARUDO</name>
<evidence type="ECO:0000256" key="1">
    <source>
        <dbReference type="SAM" id="Phobius"/>
    </source>
</evidence>
<evidence type="ECO:0000313" key="2">
    <source>
        <dbReference type="EMBL" id="JAD98456.1"/>
    </source>
</evidence>
<keyword evidence="1" id="KW-0472">Membrane</keyword>
<sequence length="47" mass="5569">MLVQQIRILNGVFIFPFMLSWNLKSVCNCVILYLSWCCEIFYYVSLG</sequence>
<dbReference type="AlphaFoldDB" id="A0A0A9EEF8"/>
<protein>
    <submittedName>
        <fullName evidence="2">Uncharacterized protein</fullName>
    </submittedName>
</protein>
<keyword evidence="1" id="KW-1133">Transmembrane helix</keyword>
<organism evidence="2">
    <name type="scientific">Arundo donax</name>
    <name type="common">Giant reed</name>
    <name type="synonym">Donax arundinaceus</name>
    <dbReference type="NCBI Taxonomy" id="35708"/>
    <lineage>
        <taxon>Eukaryota</taxon>
        <taxon>Viridiplantae</taxon>
        <taxon>Streptophyta</taxon>
        <taxon>Embryophyta</taxon>
        <taxon>Tracheophyta</taxon>
        <taxon>Spermatophyta</taxon>
        <taxon>Magnoliopsida</taxon>
        <taxon>Liliopsida</taxon>
        <taxon>Poales</taxon>
        <taxon>Poaceae</taxon>
        <taxon>PACMAD clade</taxon>
        <taxon>Arundinoideae</taxon>
        <taxon>Arundineae</taxon>
        <taxon>Arundo</taxon>
    </lineage>
</organism>
<reference evidence="2" key="2">
    <citation type="journal article" date="2015" name="Data Brief">
        <title>Shoot transcriptome of the giant reed, Arundo donax.</title>
        <authorList>
            <person name="Barrero R.A."/>
            <person name="Guerrero F.D."/>
            <person name="Moolhuijzen P."/>
            <person name="Goolsby J.A."/>
            <person name="Tidwell J."/>
            <person name="Bellgard S.E."/>
            <person name="Bellgard M.I."/>
        </authorList>
    </citation>
    <scope>NUCLEOTIDE SEQUENCE</scope>
    <source>
        <tissue evidence="2">Shoot tissue taken approximately 20 cm above the soil surface</tissue>
    </source>
</reference>
<keyword evidence="1" id="KW-0812">Transmembrane</keyword>
<dbReference type="EMBL" id="GBRH01199439">
    <property type="protein sequence ID" value="JAD98456.1"/>
    <property type="molecule type" value="Transcribed_RNA"/>
</dbReference>
<feature type="transmembrane region" description="Helical" evidence="1">
    <location>
        <begin position="21"/>
        <end position="44"/>
    </location>
</feature>
<reference evidence="2" key="1">
    <citation type="submission" date="2014-09" db="EMBL/GenBank/DDBJ databases">
        <authorList>
            <person name="Magalhaes I.L.F."/>
            <person name="Oliveira U."/>
            <person name="Santos F.R."/>
            <person name="Vidigal T.H.D.A."/>
            <person name="Brescovit A.D."/>
            <person name="Santos A.J."/>
        </authorList>
    </citation>
    <scope>NUCLEOTIDE SEQUENCE</scope>
    <source>
        <tissue evidence="2">Shoot tissue taken approximately 20 cm above the soil surface</tissue>
    </source>
</reference>
<proteinExistence type="predicted"/>